<feature type="domain" description="Maltose/galactoside acetyltransferase" evidence="6">
    <location>
        <begin position="1"/>
        <end position="52"/>
    </location>
</feature>
<comment type="similarity">
    <text evidence="1 5">Belongs to the transferase hexapeptide repeat family.</text>
</comment>
<proteinExistence type="inferred from homology"/>
<evidence type="ECO:0000313" key="7">
    <source>
        <dbReference type="EMBL" id="OZG51298.1"/>
    </source>
</evidence>
<evidence type="ECO:0000259" key="6">
    <source>
        <dbReference type="SMART" id="SM01266"/>
    </source>
</evidence>
<dbReference type="Gene3D" id="2.160.10.10">
    <property type="entry name" value="Hexapeptide repeat proteins"/>
    <property type="match status" value="1"/>
</dbReference>
<dbReference type="PANTHER" id="PTHR43017">
    <property type="entry name" value="GALACTOSIDE O-ACETYLTRANSFERASE"/>
    <property type="match status" value="1"/>
</dbReference>
<dbReference type="CDD" id="cd03357">
    <property type="entry name" value="LbH_MAT_GAT"/>
    <property type="match status" value="1"/>
</dbReference>
<dbReference type="InterPro" id="IPR039369">
    <property type="entry name" value="LacA-like"/>
</dbReference>
<evidence type="ECO:0000256" key="5">
    <source>
        <dbReference type="RuleBase" id="RU367021"/>
    </source>
</evidence>
<dbReference type="Proteomes" id="UP000216454">
    <property type="component" value="Unassembled WGS sequence"/>
</dbReference>
<gene>
    <name evidence="7" type="ORF">PSSU_0921</name>
</gene>
<dbReference type="Pfam" id="PF00132">
    <property type="entry name" value="Hexapep"/>
    <property type="match status" value="1"/>
</dbReference>
<keyword evidence="2 5" id="KW-0808">Transferase</keyword>
<dbReference type="Pfam" id="PF12464">
    <property type="entry name" value="Mac"/>
    <property type="match status" value="1"/>
</dbReference>
<comment type="caution">
    <text evidence="7">The sequence shown here is derived from an EMBL/GenBank/DDBJ whole genome shotgun (WGS) entry which is preliminary data.</text>
</comment>
<dbReference type="SMART" id="SM01266">
    <property type="entry name" value="Mac"/>
    <property type="match status" value="1"/>
</dbReference>
<dbReference type="EMBL" id="MWWQ01000008">
    <property type="protein sequence ID" value="OZG51298.1"/>
    <property type="molecule type" value="Genomic_DNA"/>
</dbReference>
<reference evidence="7 8" key="1">
    <citation type="journal article" date="2017" name="BMC Genomics">
        <title>Comparative genomic and phylogenomic analyses of the Bifidobacteriaceae family.</title>
        <authorList>
            <person name="Lugli G.A."/>
            <person name="Milani C."/>
            <person name="Turroni F."/>
            <person name="Duranti S."/>
            <person name="Mancabelli L."/>
            <person name="Mangifesta M."/>
            <person name="Ferrario C."/>
            <person name="Modesto M."/>
            <person name="Mattarelli P."/>
            <person name="Jiri K."/>
            <person name="van Sinderen D."/>
            <person name="Ventura M."/>
        </authorList>
    </citation>
    <scope>NUCLEOTIDE SEQUENCE [LARGE SCALE GENOMIC DNA]</scope>
    <source>
        <strain evidence="7 8">DSM 24744</strain>
    </source>
</reference>
<keyword evidence="3" id="KW-0677">Repeat</keyword>
<name>A0A261EWR2_9BIFI</name>
<dbReference type="AlphaFoldDB" id="A0A261EWR2"/>
<evidence type="ECO:0000256" key="2">
    <source>
        <dbReference type="ARBA" id="ARBA00022679"/>
    </source>
</evidence>
<dbReference type="GO" id="GO:0008870">
    <property type="term" value="F:galactoside O-acetyltransferase activity"/>
    <property type="evidence" value="ECO:0007669"/>
    <property type="project" value="TreeGrafter"/>
</dbReference>
<dbReference type="FunFam" id="2.160.10.10:FF:000008">
    <property type="entry name" value="Maltose O-acetyltransferase"/>
    <property type="match status" value="1"/>
</dbReference>
<organism evidence="7 8">
    <name type="scientific">Pseudoscardovia suis</name>
    <dbReference type="NCBI Taxonomy" id="987063"/>
    <lineage>
        <taxon>Bacteria</taxon>
        <taxon>Bacillati</taxon>
        <taxon>Actinomycetota</taxon>
        <taxon>Actinomycetes</taxon>
        <taxon>Bifidobacteriales</taxon>
        <taxon>Bifidobacteriaceae</taxon>
        <taxon>Pseudoscardovia</taxon>
    </lineage>
</organism>
<dbReference type="InterPro" id="IPR011004">
    <property type="entry name" value="Trimer_LpxA-like_sf"/>
</dbReference>
<protein>
    <recommendedName>
        <fullName evidence="5">Acetyltransferase</fullName>
        <ecNumber evidence="5">2.3.1.-</ecNumber>
    </recommendedName>
</protein>
<keyword evidence="4 5" id="KW-0012">Acyltransferase</keyword>
<evidence type="ECO:0000256" key="3">
    <source>
        <dbReference type="ARBA" id="ARBA00022737"/>
    </source>
</evidence>
<dbReference type="InterPro" id="IPR024688">
    <property type="entry name" value="Mac_dom"/>
</dbReference>
<sequence length="208" mass="22795">MLAGELYFADDPELNAMRMKKRKLEREFNDTPYDAFELRASIIRELFGSTGKNCYVEPPFHCDYGCNTQVGDNFYANFDCIFLDVAPITIGNNVFFGPRVGLYTPYHPIDAGVRGEGLEGGRPITIGDDVWFGGNVVVCPGVTIGSDVVIGAGSVVVHDIPSHSVAVGNPCHVIRQISDADREYWEGKAQQYRAQVNAERAAAEANKA</sequence>
<evidence type="ECO:0000256" key="1">
    <source>
        <dbReference type="ARBA" id="ARBA00007274"/>
    </source>
</evidence>
<evidence type="ECO:0000256" key="4">
    <source>
        <dbReference type="ARBA" id="ARBA00023315"/>
    </source>
</evidence>
<dbReference type="SUPFAM" id="SSF51161">
    <property type="entry name" value="Trimeric LpxA-like enzymes"/>
    <property type="match status" value="1"/>
</dbReference>
<dbReference type="PANTHER" id="PTHR43017:SF1">
    <property type="entry name" value="ACETYLTRANSFERASE YJL218W-RELATED"/>
    <property type="match status" value="1"/>
</dbReference>
<evidence type="ECO:0000313" key="8">
    <source>
        <dbReference type="Proteomes" id="UP000216454"/>
    </source>
</evidence>
<dbReference type="EC" id="2.3.1.-" evidence="5"/>
<dbReference type="InterPro" id="IPR001451">
    <property type="entry name" value="Hexapep"/>
</dbReference>
<accession>A0A261EWR2</accession>
<keyword evidence="8" id="KW-1185">Reference proteome</keyword>